<dbReference type="AlphaFoldDB" id="A0A848M6H8"/>
<accession>A0A848M6H8</accession>
<evidence type="ECO:0000313" key="2">
    <source>
        <dbReference type="Proteomes" id="UP000565468"/>
    </source>
</evidence>
<gene>
    <name evidence="1" type="ORF">HII30_06545</name>
</gene>
<sequence>MSSTRILDKNYRIIEIVWDQKAKPEDFHRITREIEQLAKQLNGAFDVIVDMRNVKAFMPESQAELVVHQKDVMGFGMQRAAVIVDGAITKMQLKRSAKQAEHHTETHWNSYEEALNFLKSNPLDTYNEVPDYHYSR</sequence>
<dbReference type="EMBL" id="JABBPN010000004">
    <property type="protein sequence ID" value="NMO95443.1"/>
    <property type="molecule type" value="Genomic_DNA"/>
</dbReference>
<dbReference type="Proteomes" id="UP000565468">
    <property type="component" value="Unassembled WGS sequence"/>
</dbReference>
<organism evidence="1 2">
    <name type="scientific">Paenibacillus lemnae</name>
    <dbReference type="NCBI Taxonomy" id="1330551"/>
    <lineage>
        <taxon>Bacteria</taxon>
        <taxon>Bacillati</taxon>
        <taxon>Bacillota</taxon>
        <taxon>Bacilli</taxon>
        <taxon>Bacillales</taxon>
        <taxon>Paenibacillaceae</taxon>
        <taxon>Paenibacillus</taxon>
    </lineage>
</organism>
<dbReference type="RefSeq" id="WP_169504224.1">
    <property type="nucleotide sequence ID" value="NZ_JABBPN010000004.1"/>
</dbReference>
<protein>
    <recommendedName>
        <fullName evidence="3">STAS/SEC14 domain-containing protein</fullName>
    </recommendedName>
</protein>
<proteinExistence type="predicted"/>
<evidence type="ECO:0000313" key="1">
    <source>
        <dbReference type="EMBL" id="NMO95443.1"/>
    </source>
</evidence>
<evidence type="ECO:0008006" key="3">
    <source>
        <dbReference type="Google" id="ProtNLM"/>
    </source>
</evidence>
<reference evidence="1 2" key="1">
    <citation type="submission" date="2020-04" db="EMBL/GenBank/DDBJ databases">
        <title>Paenibacillus algicola sp. nov., a novel marine bacterium producing alginate lyase.</title>
        <authorList>
            <person name="Huang H."/>
        </authorList>
    </citation>
    <scope>NUCLEOTIDE SEQUENCE [LARGE SCALE GENOMIC DNA]</scope>
    <source>
        <strain evidence="1 2">L7-75</strain>
    </source>
</reference>
<keyword evidence="2" id="KW-1185">Reference proteome</keyword>
<name>A0A848M6H8_PAELE</name>
<comment type="caution">
    <text evidence="1">The sequence shown here is derived from an EMBL/GenBank/DDBJ whole genome shotgun (WGS) entry which is preliminary data.</text>
</comment>